<dbReference type="EMBL" id="CAACYH010000004">
    <property type="protein sequence ID" value="VFB13521.1"/>
    <property type="molecule type" value="Genomic_DNA"/>
</dbReference>
<dbReference type="GO" id="GO:0000160">
    <property type="term" value="P:phosphorelay signal transduction system"/>
    <property type="evidence" value="ECO:0007669"/>
    <property type="project" value="InterPro"/>
</dbReference>
<organism evidence="5 6">
    <name type="scientific">Prevotella heparinolytica</name>
    <dbReference type="NCBI Taxonomy" id="28113"/>
    <lineage>
        <taxon>Bacteria</taxon>
        <taxon>Pseudomonadati</taxon>
        <taxon>Bacteroidota</taxon>
        <taxon>Bacteroidia</taxon>
        <taxon>Bacteroidales</taxon>
        <taxon>Bacteroidaceae</taxon>
        <taxon>Bacteroides</taxon>
    </lineage>
</organism>
<dbReference type="InterPro" id="IPR036388">
    <property type="entry name" value="WH-like_DNA-bd_sf"/>
</dbReference>
<evidence type="ECO:0000259" key="4">
    <source>
        <dbReference type="PROSITE" id="PS51755"/>
    </source>
</evidence>
<feature type="transmembrane region" description="Helical" evidence="3">
    <location>
        <begin position="168"/>
        <end position="187"/>
    </location>
</feature>
<evidence type="ECO:0000313" key="5">
    <source>
        <dbReference type="EMBL" id="VFB13521.1"/>
    </source>
</evidence>
<evidence type="ECO:0000256" key="1">
    <source>
        <dbReference type="ARBA" id="ARBA00023125"/>
    </source>
</evidence>
<evidence type="ECO:0000313" key="6">
    <source>
        <dbReference type="Proteomes" id="UP000396835"/>
    </source>
</evidence>
<dbReference type="PROSITE" id="PS51755">
    <property type="entry name" value="OMPR_PHOB"/>
    <property type="match status" value="1"/>
</dbReference>
<accession>A0A449I247</accession>
<dbReference type="Proteomes" id="UP000396835">
    <property type="component" value="Unassembled WGS sequence"/>
</dbReference>
<evidence type="ECO:0000256" key="3">
    <source>
        <dbReference type="SAM" id="Phobius"/>
    </source>
</evidence>
<dbReference type="Gene3D" id="1.10.10.10">
    <property type="entry name" value="Winged helix-like DNA-binding domain superfamily/Winged helix DNA-binding domain"/>
    <property type="match status" value="1"/>
</dbReference>
<evidence type="ECO:0000256" key="2">
    <source>
        <dbReference type="PROSITE-ProRule" id="PRU01091"/>
    </source>
</evidence>
<keyword evidence="1 2" id="KW-0238">DNA-binding</keyword>
<name>A0A449I247_9BACE</name>
<sequence>MCNFVSMKQKISAANHSVAIFFLLILLSFGLGYRNYSQMKLRIISDLNQALRHTVLQHKGKWLEVDTIQTYSKLQEAMGAPVFINSSNATFSEALSITELKDVSGLSLHILKKNDPNGTFNEFSAGYLVSDTLVWLSAASDTSELTLSFRGYARCPATMLFGLSQQTIPAILLLAALLWGGFAFFRLRNARNNNDKKRRKELITFGNLSLSLQETCFYNEQQARLKLTPMQYTLMEMFFLSSSHLVSKSDICQSLWPGKENAEETLYTLIRRLKPIIEENSNLKITTDRGRAYGLEMRG</sequence>
<dbReference type="AlphaFoldDB" id="A0A449I247"/>
<gene>
    <name evidence="5" type="ORF">NCTC7812_01047</name>
</gene>
<keyword evidence="3" id="KW-0812">Transmembrane</keyword>
<protein>
    <submittedName>
        <fullName evidence="5">Transcriptional regulator domain-containing protein</fullName>
    </submittedName>
</protein>
<keyword evidence="3" id="KW-1133">Transmembrane helix</keyword>
<dbReference type="GO" id="GO:0006355">
    <property type="term" value="P:regulation of DNA-templated transcription"/>
    <property type="evidence" value="ECO:0007669"/>
    <property type="project" value="InterPro"/>
</dbReference>
<feature type="DNA-binding region" description="OmpR/PhoB-type" evidence="2">
    <location>
        <begin position="200"/>
        <end position="297"/>
    </location>
</feature>
<dbReference type="SMART" id="SM00862">
    <property type="entry name" value="Trans_reg_C"/>
    <property type="match status" value="1"/>
</dbReference>
<dbReference type="GO" id="GO:0003677">
    <property type="term" value="F:DNA binding"/>
    <property type="evidence" value="ECO:0007669"/>
    <property type="project" value="UniProtKB-UniRule"/>
</dbReference>
<keyword evidence="3" id="KW-0472">Membrane</keyword>
<dbReference type="InterPro" id="IPR001867">
    <property type="entry name" value="OmpR/PhoB-type_DNA-bd"/>
</dbReference>
<dbReference type="Pfam" id="PF00486">
    <property type="entry name" value="Trans_reg_C"/>
    <property type="match status" value="1"/>
</dbReference>
<reference evidence="5 6" key="1">
    <citation type="submission" date="2019-02" db="EMBL/GenBank/DDBJ databases">
        <authorList>
            <consortium name="Pathogen Informatics"/>
        </authorList>
    </citation>
    <scope>NUCLEOTIDE SEQUENCE [LARGE SCALE GENOMIC DNA]</scope>
    <source>
        <strain evidence="5 6">3012STDY7078512</strain>
    </source>
</reference>
<proteinExistence type="predicted"/>
<dbReference type="SUPFAM" id="SSF46894">
    <property type="entry name" value="C-terminal effector domain of the bipartite response regulators"/>
    <property type="match status" value="1"/>
</dbReference>
<dbReference type="InterPro" id="IPR016032">
    <property type="entry name" value="Sig_transdc_resp-reg_C-effctor"/>
</dbReference>
<feature type="domain" description="OmpR/PhoB-type" evidence="4">
    <location>
        <begin position="200"/>
        <end position="297"/>
    </location>
</feature>